<evidence type="ECO:0000313" key="4">
    <source>
        <dbReference type="EMBL" id="SJL09153.1"/>
    </source>
</evidence>
<dbReference type="PANTHER" id="PTHR11502">
    <property type="entry name" value="40S RIBOSOMAL PROTEIN S6"/>
    <property type="match status" value="1"/>
</dbReference>
<keyword evidence="3" id="KW-0687">Ribonucleoprotein</keyword>
<organism evidence="4 5">
    <name type="scientific">Armillaria ostoyae</name>
    <name type="common">Armillaria root rot fungus</name>
    <dbReference type="NCBI Taxonomy" id="47428"/>
    <lineage>
        <taxon>Eukaryota</taxon>
        <taxon>Fungi</taxon>
        <taxon>Dikarya</taxon>
        <taxon>Basidiomycota</taxon>
        <taxon>Agaricomycotina</taxon>
        <taxon>Agaricomycetes</taxon>
        <taxon>Agaricomycetidae</taxon>
        <taxon>Agaricales</taxon>
        <taxon>Marasmiineae</taxon>
        <taxon>Physalacriaceae</taxon>
        <taxon>Armillaria</taxon>
    </lineage>
</organism>
<gene>
    <name evidence="4" type="ORF">ARMOST_12529</name>
</gene>
<reference evidence="5" key="1">
    <citation type="journal article" date="2017" name="Nat. Ecol. Evol.">
        <title>Genome expansion and lineage-specific genetic innovations in the forest pathogenic fungi Armillaria.</title>
        <authorList>
            <person name="Sipos G."/>
            <person name="Prasanna A.N."/>
            <person name="Walter M.C."/>
            <person name="O'Connor E."/>
            <person name="Balint B."/>
            <person name="Krizsan K."/>
            <person name="Kiss B."/>
            <person name="Hess J."/>
            <person name="Varga T."/>
            <person name="Slot J."/>
            <person name="Riley R."/>
            <person name="Boka B."/>
            <person name="Rigling D."/>
            <person name="Barry K."/>
            <person name="Lee J."/>
            <person name="Mihaltcheva S."/>
            <person name="LaButti K."/>
            <person name="Lipzen A."/>
            <person name="Waldron R."/>
            <person name="Moloney N.M."/>
            <person name="Sperisen C."/>
            <person name="Kredics L."/>
            <person name="Vagvoelgyi C."/>
            <person name="Patrignani A."/>
            <person name="Fitzpatrick D."/>
            <person name="Nagy I."/>
            <person name="Doyle S."/>
            <person name="Anderson J.B."/>
            <person name="Grigoriev I.V."/>
            <person name="Gueldener U."/>
            <person name="Muensterkoetter M."/>
            <person name="Nagy L.G."/>
        </authorList>
    </citation>
    <scope>NUCLEOTIDE SEQUENCE [LARGE SCALE GENOMIC DNA]</scope>
    <source>
        <strain evidence="5">C18/9</strain>
    </source>
</reference>
<dbReference type="EMBL" id="FUEG01000010">
    <property type="protein sequence ID" value="SJL09153.1"/>
    <property type="molecule type" value="Genomic_DNA"/>
</dbReference>
<sequence>MNHRLLSDTHTQRSDCSFTNQAWLYANKNPNAPSRSIPDELKGYVFRTTGGNDKHKQGVLLPYRVCLLADKHSPDGKQRLRLVPKRTTNMLNLSKEDGVCKYVIRWEVKSGKKEDAKPYARALKIQCLVTPIRLQRRRHLRSFKRRKLEH</sequence>
<dbReference type="AlphaFoldDB" id="A0A284RK69"/>
<dbReference type="Gene3D" id="1.20.5.2650">
    <property type="match status" value="1"/>
</dbReference>
<keyword evidence="5" id="KW-1185">Reference proteome</keyword>
<proteinExistence type="inferred from homology"/>
<dbReference type="GO" id="GO:0006412">
    <property type="term" value="P:translation"/>
    <property type="evidence" value="ECO:0007669"/>
    <property type="project" value="InterPro"/>
</dbReference>
<accession>A0A284RK69</accession>
<protein>
    <submittedName>
        <fullName evidence="4">Uncharacterized protein</fullName>
    </submittedName>
</protein>
<keyword evidence="2" id="KW-0689">Ribosomal protein</keyword>
<dbReference type="InterPro" id="IPR001377">
    <property type="entry name" value="Ribosomal_eS6"/>
</dbReference>
<dbReference type="GO" id="GO:0003735">
    <property type="term" value="F:structural constituent of ribosome"/>
    <property type="evidence" value="ECO:0007669"/>
    <property type="project" value="InterPro"/>
</dbReference>
<dbReference type="Proteomes" id="UP000219338">
    <property type="component" value="Unassembled WGS sequence"/>
</dbReference>
<evidence type="ECO:0000313" key="5">
    <source>
        <dbReference type="Proteomes" id="UP000219338"/>
    </source>
</evidence>
<evidence type="ECO:0000256" key="2">
    <source>
        <dbReference type="ARBA" id="ARBA00022980"/>
    </source>
</evidence>
<evidence type="ECO:0000256" key="1">
    <source>
        <dbReference type="ARBA" id="ARBA00009312"/>
    </source>
</evidence>
<dbReference type="GO" id="GO:1990904">
    <property type="term" value="C:ribonucleoprotein complex"/>
    <property type="evidence" value="ECO:0007669"/>
    <property type="project" value="UniProtKB-KW"/>
</dbReference>
<dbReference type="OrthoDB" id="10391243at2759"/>
<name>A0A284RK69_ARMOS</name>
<dbReference type="STRING" id="47428.A0A284RK69"/>
<dbReference type="GO" id="GO:0005840">
    <property type="term" value="C:ribosome"/>
    <property type="evidence" value="ECO:0007669"/>
    <property type="project" value="UniProtKB-KW"/>
</dbReference>
<evidence type="ECO:0000256" key="3">
    <source>
        <dbReference type="ARBA" id="ARBA00023274"/>
    </source>
</evidence>
<comment type="similarity">
    <text evidence="1">Belongs to the eukaryotic ribosomal protein eS6 family.</text>
</comment>